<name>A0A834IMA2_RHYFE</name>
<gene>
    <name evidence="1" type="ORF">GWI33_023369</name>
</gene>
<sequence>MNFKHEILHMGAVIFRNKNAVRDANYDYLGPNNDFNFLQEMPTLNGLVKYLNATLNLTIYDSHGYRNYVEYYGDKKLKVMLFDLINHKLDFGGNI</sequence>
<evidence type="ECO:0000313" key="2">
    <source>
        <dbReference type="Proteomes" id="UP000625711"/>
    </source>
</evidence>
<protein>
    <submittedName>
        <fullName evidence="1">Uncharacterized protein</fullName>
    </submittedName>
</protein>
<dbReference type="EMBL" id="JAACXV010000097">
    <property type="protein sequence ID" value="KAF7283577.1"/>
    <property type="molecule type" value="Genomic_DNA"/>
</dbReference>
<evidence type="ECO:0000313" key="1">
    <source>
        <dbReference type="EMBL" id="KAF7283577.1"/>
    </source>
</evidence>
<comment type="caution">
    <text evidence="1">The sequence shown here is derived from an EMBL/GenBank/DDBJ whole genome shotgun (WGS) entry which is preliminary data.</text>
</comment>
<dbReference type="Proteomes" id="UP000625711">
    <property type="component" value="Unassembled WGS sequence"/>
</dbReference>
<dbReference type="AlphaFoldDB" id="A0A834IMA2"/>
<organism evidence="1 2">
    <name type="scientific">Rhynchophorus ferrugineus</name>
    <name type="common">Red palm weevil</name>
    <name type="synonym">Curculio ferrugineus</name>
    <dbReference type="NCBI Taxonomy" id="354439"/>
    <lineage>
        <taxon>Eukaryota</taxon>
        <taxon>Metazoa</taxon>
        <taxon>Ecdysozoa</taxon>
        <taxon>Arthropoda</taxon>
        <taxon>Hexapoda</taxon>
        <taxon>Insecta</taxon>
        <taxon>Pterygota</taxon>
        <taxon>Neoptera</taxon>
        <taxon>Endopterygota</taxon>
        <taxon>Coleoptera</taxon>
        <taxon>Polyphaga</taxon>
        <taxon>Cucujiformia</taxon>
        <taxon>Curculionidae</taxon>
        <taxon>Dryophthorinae</taxon>
        <taxon>Rhynchophorus</taxon>
    </lineage>
</organism>
<accession>A0A834IMA2</accession>
<keyword evidence="2" id="KW-1185">Reference proteome</keyword>
<proteinExistence type="predicted"/>
<reference evidence="1" key="1">
    <citation type="submission" date="2020-08" db="EMBL/GenBank/DDBJ databases">
        <title>Genome sequencing and assembly of the red palm weevil Rhynchophorus ferrugineus.</title>
        <authorList>
            <person name="Dias G.B."/>
            <person name="Bergman C.M."/>
            <person name="Manee M."/>
        </authorList>
    </citation>
    <scope>NUCLEOTIDE SEQUENCE</scope>
    <source>
        <strain evidence="1">AA-2017</strain>
        <tissue evidence="1">Whole larva</tissue>
    </source>
</reference>